<protein>
    <recommendedName>
        <fullName evidence="4">Non-haem dioxygenase N-terminal domain-containing protein</fullName>
    </recommendedName>
</protein>
<organism evidence="5 6">
    <name type="scientific">Juglans regia</name>
    <name type="common">English walnut</name>
    <dbReference type="NCBI Taxonomy" id="51240"/>
    <lineage>
        <taxon>Eukaryota</taxon>
        <taxon>Viridiplantae</taxon>
        <taxon>Streptophyta</taxon>
        <taxon>Embryophyta</taxon>
        <taxon>Tracheophyta</taxon>
        <taxon>Spermatophyta</taxon>
        <taxon>Magnoliopsida</taxon>
        <taxon>eudicotyledons</taxon>
        <taxon>Gunneridae</taxon>
        <taxon>Pentapetalae</taxon>
        <taxon>rosids</taxon>
        <taxon>fabids</taxon>
        <taxon>Fagales</taxon>
        <taxon>Juglandaceae</taxon>
        <taxon>Juglans</taxon>
    </lineage>
</organism>
<feature type="domain" description="Non-haem dioxygenase N-terminal" evidence="4">
    <location>
        <begin position="112"/>
        <end position="183"/>
    </location>
</feature>
<dbReference type="InterPro" id="IPR027443">
    <property type="entry name" value="IPNS-like_sf"/>
</dbReference>
<reference evidence="5" key="2">
    <citation type="submission" date="2020-03" db="EMBL/GenBank/DDBJ databases">
        <title>Walnut 2.0.</title>
        <authorList>
            <person name="Marrano A."/>
            <person name="Britton M."/>
            <person name="Zimin A.V."/>
            <person name="Zaini P.A."/>
            <person name="Workman R."/>
            <person name="Puiu D."/>
            <person name="Bianco L."/>
            <person name="Allen B.J."/>
            <person name="Troggio M."/>
            <person name="Leslie C.A."/>
            <person name="Timp W."/>
            <person name="Dendekar A."/>
            <person name="Salzberg S.L."/>
            <person name="Neale D.B."/>
        </authorList>
    </citation>
    <scope>NUCLEOTIDE SEQUENCE</scope>
    <source>
        <tissue evidence="5">Leaves</tissue>
    </source>
</reference>
<feature type="signal peptide" evidence="3">
    <location>
        <begin position="1"/>
        <end position="20"/>
    </location>
</feature>
<evidence type="ECO:0000256" key="1">
    <source>
        <dbReference type="ARBA" id="ARBA00022723"/>
    </source>
</evidence>
<dbReference type="GO" id="GO:0046872">
    <property type="term" value="F:metal ion binding"/>
    <property type="evidence" value="ECO:0007669"/>
    <property type="project" value="UniProtKB-KW"/>
</dbReference>
<dbReference type="Gramene" id="Jr06_08130_p1">
    <property type="protein sequence ID" value="cds.Jr06_08130_p1"/>
    <property type="gene ID" value="Jr06_08130"/>
</dbReference>
<keyword evidence="2" id="KW-0408">Iron</keyword>
<dbReference type="Pfam" id="PF14226">
    <property type="entry name" value="DIOX_N"/>
    <property type="match status" value="1"/>
</dbReference>
<dbReference type="Proteomes" id="UP000619265">
    <property type="component" value="Unassembled WGS sequence"/>
</dbReference>
<name>A0A834CYW4_JUGRE</name>
<dbReference type="EMBL" id="LIHL02000006">
    <property type="protein sequence ID" value="KAF5468396.1"/>
    <property type="molecule type" value="Genomic_DNA"/>
</dbReference>
<evidence type="ECO:0000259" key="4">
    <source>
        <dbReference type="Pfam" id="PF14226"/>
    </source>
</evidence>
<gene>
    <name evidence="5" type="ORF">F2P56_012548</name>
</gene>
<dbReference type="InterPro" id="IPR026992">
    <property type="entry name" value="DIOX_N"/>
</dbReference>
<comment type="caution">
    <text evidence="5">The sequence shown here is derived from an EMBL/GenBank/DDBJ whole genome shotgun (WGS) entry which is preliminary data.</text>
</comment>
<dbReference type="AlphaFoldDB" id="A0A834CYW4"/>
<proteinExistence type="predicted"/>
<feature type="chain" id="PRO_5033036102" description="Non-haem dioxygenase N-terminal domain-containing protein" evidence="3">
    <location>
        <begin position="21"/>
        <end position="208"/>
    </location>
</feature>
<dbReference type="Gene3D" id="2.60.120.330">
    <property type="entry name" value="B-lactam Antibiotic, Isopenicillin N Synthase, Chain"/>
    <property type="match status" value="1"/>
</dbReference>
<evidence type="ECO:0000313" key="6">
    <source>
        <dbReference type="Proteomes" id="UP000619265"/>
    </source>
</evidence>
<evidence type="ECO:0000256" key="3">
    <source>
        <dbReference type="SAM" id="SignalP"/>
    </source>
</evidence>
<accession>A0A834CYW4</accession>
<dbReference type="SUPFAM" id="SSF51197">
    <property type="entry name" value="Clavaminate synthase-like"/>
    <property type="match status" value="1"/>
</dbReference>
<keyword evidence="3" id="KW-0732">Signal</keyword>
<reference evidence="5" key="1">
    <citation type="submission" date="2015-10" db="EMBL/GenBank/DDBJ databases">
        <authorList>
            <person name="Martinez-Garcia P.J."/>
            <person name="Crepeau M.W."/>
            <person name="Puiu D."/>
            <person name="Gonzalez-Ibeas D."/>
            <person name="Whalen J."/>
            <person name="Stevens K."/>
            <person name="Paul R."/>
            <person name="Butterfield T."/>
            <person name="Britton M."/>
            <person name="Reagan R."/>
            <person name="Chakraborty S."/>
            <person name="Walawage S.L."/>
            <person name="Vasquez-Gross H.A."/>
            <person name="Cardeno C."/>
            <person name="Famula R."/>
            <person name="Pratt K."/>
            <person name="Kuruganti S."/>
            <person name="Aradhya M.K."/>
            <person name="Leslie C.A."/>
            <person name="Dandekar A.M."/>
            <person name="Salzberg S.L."/>
            <person name="Wegrzyn J.L."/>
            <person name="Langley C.H."/>
            <person name="Neale D.B."/>
        </authorList>
    </citation>
    <scope>NUCLEOTIDE SEQUENCE</scope>
    <source>
        <tissue evidence="5">Leaves</tissue>
    </source>
</reference>
<evidence type="ECO:0000313" key="5">
    <source>
        <dbReference type="EMBL" id="KAF5468396.1"/>
    </source>
</evidence>
<evidence type="ECO:0000256" key="2">
    <source>
        <dbReference type="ARBA" id="ARBA00023004"/>
    </source>
</evidence>
<keyword evidence="1" id="KW-0479">Metal-binding</keyword>
<sequence>MLIPLVKIFLTSLLFSRMYAGMDFWVLGDVRECVKWKGHQVFDEKLQSYTYIDKGFYFQGKSNLLTQKRIENMSESEVSFDSYPLVFRQLKQHTQNFDTVGAINQVPDSDPIPVIDLQCLDLDQLGEVSRYWGLFRFVNHGVPPTLLSQLQDDAKNLFSLPFETKQAIFSSPLSYFGGTAVLTPSGAAVQIGPQNVNCSSSSTLAIAS</sequence>